<comment type="subcellular location">
    <subcellularLocation>
        <location evidence="3 17">Cytoplasm</location>
    </subcellularLocation>
</comment>
<dbReference type="PANTHER" id="PTHR43622:SF7">
    <property type="entry name" value="3-DEHYDROQUINATE SYNTHASE, CHLOROPLASTIC"/>
    <property type="match status" value="1"/>
</dbReference>
<evidence type="ECO:0000256" key="12">
    <source>
        <dbReference type="ARBA" id="ARBA00022833"/>
    </source>
</evidence>
<keyword evidence="8 17" id="KW-0963">Cytoplasm</keyword>
<organism evidence="20 21">
    <name type="scientific">Candidatus Dehalogenimonas loeffleri</name>
    <dbReference type="NCBI Taxonomy" id="3127115"/>
    <lineage>
        <taxon>Bacteria</taxon>
        <taxon>Bacillati</taxon>
        <taxon>Chloroflexota</taxon>
        <taxon>Dehalococcoidia</taxon>
        <taxon>Dehalococcoidales</taxon>
        <taxon>Dehalococcoidaceae</taxon>
        <taxon>Dehalogenimonas</taxon>
    </lineage>
</organism>
<keyword evidence="9 17" id="KW-0028">Amino-acid biosynthesis</keyword>
<keyword evidence="21" id="KW-1185">Reference proteome</keyword>
<feature type="binding site" evidence="17">
    <location>
        <position position="186"/>
    </location>
    <ligand>
        <name>Zn(2+)</name>
        <dbReference type="ChEBI" id="CHEBI:29105"/>
    </ligand>
</feature>
<dbReference type="Proteomes" id="UP001375370">
    <property type="component" value="Chromosome"/>
</dbReference>
<dbReference type="InterPro" id="IPR030963">
    <property type="entry name" value="DHQ_synth_fam"/>
</dbReference>
<evidence type="ECO:0000256" key="13">
    <source>
        <dbReference type="ARBA" id="ARBA00023027"/>
    </source>
</evidence>
<feature type="binding site" evidence="17">
    <location>
        <position position="265"/>
    </location>
    <ligand>
        <name>Zn(2+)</name>
        <dbReference type="ChEBI" id="CHEBI:29105"/>
    </ligand>
</feature>
<feature type="binding site" evidence="17">
    <location>
        <begin position="171"/>
        <end position="174"/>
    </location>
    <ligand>
        <name>NAD(+)</name>
        <dbReference type="ChEBI" id="CHEBI:57540"/>
    </ligand>
</feature>
<keyword evidence="16 17" id="KW-0170">Cobalt</keyword>
<dbReference type="EMBL" id="CP146612">
    <property type="protein sequence ID" value="WWX24775.1"/>
    <property type="molecule type" value="Genomic_DNA"/>
</dbReference>
<protein>
    <recommendedName>
        <fullName evidence="7 17">3-dehydroquinate synthase</fullName>
        <shortName evidence="17">DHQS</shortName>
        <ecNumber evidence="6 17">4.2.3.4</ecNumber>
    </recommendedName>
</protein>
<evidence type="ECO:0000256" key="14">
    <source>
        <dbReference type="ARBA" id="ARBA00023141"/>
    </source>
</evidence>
<evidence type="ECO:0000259" key="18">
    <source>
        <dbReference type="Pfam" id="PF01761"/>
    </source>
</evidence>
<comment type="similarity">
    <text evidence="5 17">Belongs to the sugar phosphate cyclases superfamily. Dehydroquinate synthase family.</text>
</comment>
<dbReference type="GO" id="GO:0003856">
    <property type="term" value="F:3-dehydroquinate synthase activity"/>
    <property type="evidence" value="ECO:0007669"/>
    <property type="project" value="UniProtKB-EC"/>
</dbReference>
<dbReference type="NCBIfam" id="TIGR01357">
    <property type="entry name" value="aroB"/>
    <property type="match status" value="1"/>
</dbReference>
<comment type="function">
    <text evidence="17">Catalyzes the conversion of 3-deoxy-D-arabino-heptulosonate 7-phosphate (DAHP) to dehydroquinate (DHQ).</text>
</comment>
<proteinExistence type="inferred from homology"/>
<dbReference type="HAMAP" id="MF_00110">
    <property type="entry name" value="DHQ_synthase"/>
    <property type="match status" value="1"/>
</dbReference>
<evidence type="ECO:0000256" key="11">
    <source>
        <dbReference type="ARBA" id="ARBA00022741"/>
    </source>
</evidence>
<evidence type="ECO:0000256" key="7">
    <source>
        <dbReference type="ARBA" id="ARBA00017684"/>
    </source>
</evidence>
<dbReference type="Gene3D" id="1.20.1090.10">
    <property type="entry name" value="Dehydroquinate synthase-like - alpha domain"/>
    <property type="match status" value="1"/>
</dbReference>
<evidence type="ECO:0000256" key="15">
    <source>
        <dbReference type="ARBA" id="ARBA00023239"/>
    </source>
</evidence>
<dbReference type="InterPro" id="IPR030960">
    <property type="entry name" value="DHQS/DOIS_N"/>
</dbReference>
<dbReference type="PIRSF" id="PIRSF001455">
    <property type="entry name" value="DHQ_synth"/>
    <property type="match status" value="1"/>
</dbReference>
<feature type="binding site" evidence="17">
    <location>
        <begin position="73"/>
        <end position="78"/>
    </location>
    <ligand>
        <name>NAD(+)</name>
        <dbReference type="ChEBI" id="CHEBI:57540"/>
    </ligand>
</feature>
<evidence type="ECO:0000256" key="9">
    <source>
        <dbReference type="ARBA" id="ARBA00022605"/>
    </source>
</evidence>
<comment type="cofactor">
    <cofactor evidence="2 17">
        <name>NAD(+)</name>
        <dbReference type="ChEBI" id="CHEBI:57540"/>
    </cofactor>
</comment>
<dbReference type="InterPro" id="IPR016037">
    <property type="entry name" value="DHQ_synth_AroB"/>
</dbReference>
<evidence type="ECO:0000256" key="8">
    <source>
        <dbReference type="ARBA" id="ARBA00022490"/>
    </source>
</evidence>
<feature type="binding site" evidence="17">
    <location>
        <position position="249"/>
    </location>
    <ligand>
        <name>Zn(2+)</name>
        <dbReference type="ChEBI" id="CHEBI:29105"/>
    </ligand>
</feature>
<keyword evidence="11 17" id="KW-0547">Nucleotide-binding</keyword>
<evidence type="ECO:0000256" key="3">
    <source>
        <dbReference type="ARBA" id="ARBA00004496"/>
    </source>
</evidence>
<evidence type="ECO:0000313" key="21">
    <source>
        <dbReference type="Proteomes" id="UP001375370"/>
    </source>
</evidence>
<evidence type="ECO:0000256" key="16">
    <source>
        <dbReference type="ARBA" id="ARBA00023285"/>
    </source>
</evidence>
<dbReference type="SUPFAM" id="SSF56796">
    <property type="entry name" value="Dehydroquinate synthase-like"/>
    <property type="match status" value="1"/>
</dbReference>
<evidence type="ECO:0000256" key="1">
    <source>
        <dbReference type="ARBA" id="ARBA00001393"/>
    </source>
</evidence>
<keyword evidence="14 17" id="KW-0057">Aromatic amino acid biosynthesis</keyword>
<dbReference type="InterPro" id="IPR056179">
    <property type="entry name" value="DHQS_C"/>
</dbReference>
<dbReference type="CDD" id="cd08195">
    <property type="entry name" value="DHQS"/>
    <property type="match status" value="1"/>
</dbReference>
<dbReference type="Pfam" id="PF01761">
    <property type="entry name" value="DHQ_synthase"/>
    <property type="match status" value="1"/>
</dbReference>
<comment type="pathway">
    <text evidence="4 17">Metabolic intermediate biosynthesis; chorismate biosynthesis; chorismate from D-erythrose 4-phosphate and phosphoenolpyruvate: step 2/7.</text>
</comment>
<keyword evidence="13 17" id="KW-0520">NAD</keyword>
<comment type="catalytic activity">
    <reaction evidence="1 17">
        <text>7-phospho-2-dehydro-3-deoxy-D-arabino-heptonate = 3-dehydroquinate + phosphate</text>
        <dbReference type="Rhea" id="RHEA:21968"/>
        <dbReference type="ChEBI" id="CHEBI:32364"/>
        <dbReference type="ChEBI" id="CHEBI:43474"/>
        <dbReference type="ChEBI" id="CHEBI:58394"/>
        <dbReference type="EC" id="4.2.3.4"/>
    </reaction>
</comment>
<accession>A0ABZ2J1G9</accession>
<dbReference type="RefSeq" id="WP_338736895.1">
    <property type="nucleotide sequence ID" value="NZ_CP146612.1"/>
</dbReference>
<keyword evidence="12 17" id="KW-0862">Zinc</keyword>
<feature type="binding site" evidence="17">
    <location>
        <begin position="107"/>
        <end position="111"/>
    </location>
    <ligand>
        <name>NAD(+)</name>
        <dbReference type="ChEBI" id="CHEBI:57540"/>
    </ligand>
</feature>
<evidence type="ECO:0000256" key="6">
    <source>
        <dbReference type="ARBA" id="ARBA00013031"/>
    </source>
</evidence>
<gene>
    <name evidence="17 20" type="primary">aroB</name>
    <name evidence="20" type="ORF">V8247_05775</name>
</gene>
<evidence type="ECO:0000256" key="5">
    <source>
        <dbReference type="ARBA" id="ARBA00005412"/>
    </source>
</evidence>
<comment type="cofactor">
    <cofactor evidence="17">
        <name>Co(2+)</name>
        <dbReference type="ChEBI" id="CHEBI:48828"/>
    </cofactor>
    <cofactor evidence="17">
        <name>Zn(2+)</name>
        <dbReference type="ChEBI" id="CHEBI:29105"/>
    </cofactor>
    <text evidence="17">Binds 1 divalent metal cation per subunit. Can use either Co(2+) or Zn(2+).</text>
</comment>
<evidence type="ECO:0000313" key="20">
    <source>
        <dbReference type="EMBL" id="WWX24775.1"/>
    </source>
</evidence>
<evidence type="ECO:0000256" key="10">
    <source>
        <dbReference type="ARBA" id="ARBA00022723"/>
    </source>
</evidence>
<dbReference type="InterPro" id="IPR050071">
    <property type="entry name" value="Dehydroquinate_synthase"/>
</dbReference>
<dbReference type="EC" id="4.2.3.4" evidence="6 17"/>
<feature type="domain" description="3-dehydroquinate synthase N-terminal" evidence="18">
    <location>
        <begin position="69"/>
        <end position="181"/>
    </location>
</feature>
<feature type="domain" description="3-dehydroquinate synthase C-terminal" evidence="19">
    <location>
        <begin position="183"/>
        <end position="325"/>
    </location>
</feature>
<keyword evidence="10 17" id="KW-0479">Metal-binding</keyword>
<dbReference type="Pfam" id="PF24621">
    <property type="entry name" value="DHQS_C"/>
    <property type="match status" value="1"/>
</dbReference>
<evidence type="ECO:0000256" key="17">
    <source>
        <dbReference type="HAMAP-Rule" id="MF_00110"/>
    </source>
</evidence>
<reference evidence="20 21" key="1">
    <citation type="submission" date="2024-03" db="EMBL/GenBank/DDBJ databases">
        <title>A Dehalogenimonas Isolated from Estuarine Sediments Dihaloeliminates Chlorinated Alkanes.</title>
        <authorList>
            <person name="Yang Y."/>
            <person name="Wang H."/>
        </authorList>
    </citation>
    <scope>NUCLEOTIDE SEQUENCE [LARGE SCALE GENOMIC DNA]</scope>
    <source>
        <strain evidence="20 21">W</strain>
    </source>
</reference>
<evidence type="ECO:0000259" key="19">
    <source>
        <dbReference type="Pfam" id="PF24621"/>
    </source>
</evidence>
<name>A0ABZ2J1G9_9CHLR</name>
<feature type="binding site" evidence="17">
    <location>
        <position position="144"/>
    </location>
    <ligand>
        <name>NAD(+)</name>
        <dbReference type="ChEBI" id="CHEBI:57540"/>
    </ligand>
</feature>
<dbReference type="PANTHER" id="PTHR43622">
    <property type="entry name" value="3-DEHYDROQUINATE SYNTHASE"/>
    <property type="match status" value="1"/>
</dbReference>
<dbReference type="Gene3D" id="3.40.50.1970">
    <property type="match status" value="1"/>
</dbReference>
<keyword evidence="15 17" id="KW-0456">Lyase</keyword>
<evidence type="ECO:0000256" key="2">
    <source>
        <dbReference type="ARBA" id="ARBA00001911"/>
    </source>
</evidence>
<evidence type="ECO:0000256" key="4">
    <source>
        <dbReference type="ARBA" id="ARBA00004661"/>
    </source>
</evidence>
<feature type="binding site" evidence="17">
    <location>
        <begin position="131"/>
        <end position="132"/>
    </location>
    <ligand>
        <name>NAD(+)</name>
        <dbReference type="ChEBI" id="CHEBI:57540"/>
    </ligand>
</feature>
<sequence>MTYQIHVNLKERSYPVCIGEGVLGQTGDLLAERNSSGRVVVITNPTVGRLYAAGLTETLTSSGFEPEVITVPDGEASKSLTTAGKLYESLARRKVERTTPILALGGGVIGDLTGFVAATYQRGVPFVQIPTTLLAQVDSGIGGKVAVNVGRLKNMAGAFYQPRLVASDTTTLLTLPLKEIRNGMAEVIKSAVIHDPVLFAFLEANMPVLLNRDVKTLTYAVHRAAEVKVNVVEQDEGDRGLRHILNFGHTFGHAVESVSNFKVGHGTAVAIGMAAASRMAYRLGMLSGNDLERILKVIMAAGLPVSMVAKNASPALMRAMLHDKKIDNGKLKFILPTGIGTVTARTDVNPEIIAEVLR</sequence>
<feature type="binding site" evidence="17">
    <location>
        <position position="153"/>
    </location>
    <ligand>
        <name>NAD(+)</name>
        <dbReference type="ChEBI" id="CHEBI:57540"/>
    </ligand>
</feature>